<organism evidence="1 2">
    <name type="scientific">Lyngbya aestuarii BL J</name>
    <dbReference type="NCBI Taxonomy" id="1348334"/>
    <lineage>
        <taxon>Bacteria</taxon>
        <taxon>Bacillati</taxon>
        <taxon>Cyanobacteriota</taxon>
        <taxon>Cyanophyceae</taxon>
        <taxon>Oscillatoriophycideae</taxon>
        <taxon>Oscillatoriales</taxon>
        <taxon>Microcoleaceae</taxon>
        <taxon>Lyngbya</taxon>
    </lineage>
</organism>
<dbReference type="EMBL" id="AUZM01000036">
    <property type="protein sequence ID" value="ERT06476.1"/>
    <property type="molecule type" value="Genomic_DNA"/>
</dbReference>
<name>U7QJ86_9CYAN</name>
<keyword evidence="2" id="KW-1185">Reference proteome</keyword>
<evidence type="ECO:0000313" key="1">
    <source>
        <dbReference type="EMBL" id="ERT06476.1"/>
    </source>
</evidence>
<comment type="caution">
    <text evidence="1">The sequence shown here is derived from an EMBL/GenBank/DDBJ whole genome shotgun (WGS) entry which is preliminary data.</text>
</comment>
<evidence type="ECO:0000313" key="2">
    <source>
        <dbReference type="Proteomes" id="UP000017127"/>
    </source>
</evidence>
<dbReference type="AlphaFoldDB" id="U7QJ86"/>
<reference evidence="1 2" key="1">
    <citation type="journal article" date="2013" name="Front. Microbiol.">
        <title>Comparative genomic analyses of the cyanobacterium, Lyngbya aestuarii BL J, a powerful hydrogen producer.</title>
        <authorList>
            <person name="Kothari A."/>
            <person name="Vaughn M."/>
            <person name="Garcia-Pichel F."/>
        </authorList>
    </citation>
    <scope>NUCLEOTIDE SEQUENCE [LARGE SCALE GENOMIC DNA]</scope>
    <source>
        <strain evidence="1 2">BL J</strain>
    </source>
</reference>
<sequence length="39" mass="4793">MYREIVCLSVHQPPSRFYQNFLDRVILEDNSFQKKAEKY</sequence>
<accession>U7QJ86</accession>
<dbReference type="Proteomes" id="UP000017127">
    <property type="component" value="Unassembled WGS sequence"/>
</dbReference>
<gene>
    <name evidence="1" type="ORF">M595_3564</name>
</gene>
<proteinExistence type="predicted"/>
<protein>
    <submittedName>
        <fullName evidence="1">Uncharacterized protein</fullName>
    </submittedName>
</protein>